<dbReference type="EMBL" id="CP048409">
    <property type="protein sequence ID" value="QIA08824.1"/>
    <property type="molecule type" value="Genomic_DNA"/>
</dbReference>
<sequence>MASKLKNTEAALLENYRVALENAESQPEIAQELNEIGYSPEVISEGKAIYEETRLAYDTNKTEDDETSVASATFKEKRKELEDFFIVHRKKARVIFRNDEVTQEKLAIDHYPSGAYVKWLEQVKKFYTVAASDTEIQNKLARLAISVDEISQGNTLVSEIETARANYLREVGESQDATKAKDQAFMKLANWMQDFYAVAKIALEDKPQLLEALGLTIRS</sequence>
<accession>A0A6C0RE47</accession>
<dbReference type="KEGG" id="drc:G0Q07_14335"/>
<evidence type="ECO:0000313" key="1">
    <source>
        <dbReference type="EMBL" id="QIA08824.1"/>
    </source>
</evidence>
<proteinExistence type="predicted"/>
<organism evidence="1 2">
    <name type="scientific">Draconibacterium halophilum</name>
    <dbReference type="NCBI Taxonomy" id="2706887"/>
    <lineage>
        <taxon>Bacteria</taxon>
        <taxon>Pseudomonadati</taxon>
        <taxon>Bacteroidota</taxon>
        <taxon>Bacteroidia</taxon>
        <taxon>Marinilabiliales</taxon>
        <taxon>Prolixibacteraceae</taxon>
        <taxon>Draconibacterium</taxon>
    </lineage>
</organism>
<dbReference type="RefSeq" id="WP_163347303.1">
    <property type="nucleotide sequence ID" value="NZ_CP048409.1"/>
</dbReference>
<name>A0A6C0RE47_9BACT</name>
<protein>
    <submittedName>
        <fullName evidence="1">Uncharacterized protein</fullName>
    </submittedName>
</protein>
<dbReference type="Proteomes" id="UP000474630">
    <property type="component" value="Chromosome"/>
</dbReference>
<keyword evidence="2" id="KW-1185">Reference proteome</keyword>
<dbReference type="AlphaFoldDB" id="A0A6C0RE47"/>
<gene>
    <name evidence="1" type="ORF">G0Q07_14335</name>
</gene>
<evidence type="ECO:0000313" key="2">
    <source>
        <dbReference type="Proteomes" id="UP000474630"/>
    </source>
</evidence>
<reference evidence="1 2" key="1">
    <citation type="submission" date="2020-02" db="EMBL/GenBank/DDBJ databases">
        <title>Genome sequencing for Draconibacterium sp. strain M1.</title>
        <authorList>
            <person name="Park S.-J."/>
        </authorList>
    </citation>
    <scope>NUCLEOTIDE SEQUENCE [LARGE SCALE GENOMIC DNA]</scope>
    <source>
        <strain evidence="1 2">M1</strain>
    </source>
</reference>